<dbReference type="Proteomes" id="UP000233551">
    <property type="component" value="Unassembled WGS sequence"/>
</dbReference>
<protein>
    <submittedName>
        <fullName evidence="1">Uncharacterized protein</fullName>
    </submittedName>
</protein>
<gene>
    <name evidence="1" type="ORF">CRG98_006404</name>
</gene>
<dbReference type="AlphaFoldDB" id="A0A2I0KZB7"/>
<evidence type="ECO:0000313" key="2">
    <source>
        <dbReference type="Proteomes" id="UP000233551"/>
    </source>
</evidence>
<proteinExistence type="predicted"/>
<keyword evidence="2" id="KW-1185">Reference proteome</keyword>
<comment type="caution">
    <text evidence="1">The sequence shown here is derived from an EMBL/GenBank/DDBJ whole genome shotgun (WGS) entry which is preliminary data.</text>
</comment>
<sequence length="256" mass="28713">MKKRLYGRLPMEKREKWRWCTVERLSACHHLVTGESEGHEEPLGSDGTTRHSREACFRVPFTCPRIERPGTSFRKASTSVQECPGLSRRLLKCARRLPVVLPIGVGGPKWGANRYIPTTFLLRGPPPSSTSRLLFCTGVRPDYFSAQGSVPFGYVPTTFLLRVCAPCILQTLRVRPDYFPAQRSVPFGYVPTTFLLRGHPLRGSVPFGYVPTSFLLRGHPLRVRPDYFSAQGSVPFGYVPTTFLLRGSFPSGPSRL</sequence>
<accession>A0A2I0KZB7</accession>
<organism evidence="1 2">
    <name type="scientific">Punica granatum</name>
    <name type="common">Pomegranate</name>
    <dbReference type="NCBI Taxonomy" id="22663"/>
    <lineage>
        <taxon>Eukaryota</taxon>
        <taxon>Viridiplantae</taxon>
        <taxon>Streptophyta</taxon>
        <taxon>Embryophyta</taxon>
        <taxon>Tracheophyta</taxon>
        <taxon>Spermatophyta</taxon>
        <taxon>Magnoliopsida</taxon>
        <taxon>eudicotyledons</taxon>
        <taxon>Gunneridae</taxon>
        <taxon>Pentapetalae</taxon>
        <taxon>rosids</taxon>
        <taxon>malvids</taxon>
        <taxon>Myrtales</taxon>
        <taxon>Lythraceae</taxon>
        <taxon>Punica</taxon>
    </lineage>
</organism>
<name>A0A2I0KZB7_PUNGR</name>
<evidence type="ECO:0000313" key="1">
    <source>
        <dbReference type="EMBL" id="PKI73206.1"/>
    </source>
</evidence>
<dbReference type="EMBL" id="PGOL01000282">
    <property type="protein sequence ID" value="PKI73206.1"/>
    <property type="molecule type" value="Genomic_DNA"/>
</dbReference>
<reference evidence="1 2" key="1">
    <citation type="submission" date="2017-11" db="EMBL/GenBank/DDBJ databases">
        <title>De-novo sequencing of pomegranate (Punica granatum L.) genome.</title>
        <authorList>
            <person name="Akparov Z."/>
            <person name="Amiraslanov A."/>
            <person name="Hajiyeva S."/>
            <person name="Abbasov M."/>
            <person name="Kaur K."/>
            <person name="Hamwieh A."/>
            <person name="Solovyev V."/>
            <person name="Salamov A."/>
            <person name="Braich B."/>
            <person name="Kosarev P."/>
            <person name="Mahmoud A."/>
            <person name="Hajiyev E."/>
            <person name="Babayeva S."/>
            <person name="Izzatullayeva V."/>
            <person name="Mammadov A."/>
            <person name="Mammadov A."/>
            <person name="Sharifova S."/>
            <person name="Ojaghi J."/>
            <person name="Eynullazada K."/>
            <person name="Bayramov B."/>
            <person name="Abdulazimova A."/>
            <person name="Shahmuradov I."/>
        </authorList>
    </citation>
    <scope>NUCLEOTIDE SEQUENCE [LARGE SCALE GENOMIC DNA]</scope>
    <source>
        <strain evidence="2">cv. AG2017</strain>
        <tissue evidence="1">Leaf</tissue>
    </source>
</reference>